<keyword evidence="3" id="KW-0808">Transferase</keyword>
<dbReference type="GO" id="GO:0005524">
    <property type="term" value="F:ATP binding"/>
    <property type="evidence" value="ECO:0007669"/>
    <property type="project" value="UniProtKB-KW"/>
</dbReference>
<dbReference type="GO" id="GO:0008865">
    <property type="term" value="F:fructokinase activity"/>
    <property type="evidence" value="ECO:0007669"/>
    <property type="project" value="UniProtKB-EC"/>
</dbReference>
<dbReference type="PANTHER" id="PTHR42742:SF3">
    <property type="entry name" value="FRUCTOKINASE"/>
    <property type="match status" value="1"/>
</dbReference>
<comment type="catalytic activity">
    <reaction evidence="12">
        <text>D-fructose + ATP = D-fructose 6-phosphate + ADP + H(+)</text>
        <dbReference type="Rhea" id="RHEA:16125"/>
        <dbReference type="ChEBI" id="CHEBI:15378"/>
        <dbReference type="ChEBI" id="CHEBI:30616"/>
        <dbReference type="ChEBI" id="CHEBI:37721"/>
        <dbReference type="ChEBI" id="CHEBI:61527"/>
        <dbReference type="ChEBI" id="CHEBI:456216"/>
        <dbReference type="EC" id="2.7.1.4"/>
    </reaction>
</comment>
<evidence type="ECO:0000256" key="1">
    <source>
        <dbReference type="ARBA" id="ARBA00001946"/>
    </source>
</evidence>
<dbReference type="Pfam" id="PF00480">
    <property type="entry name" value="ROK"/>
    <property type="match status" value="1"/>
</dbReference>
<keyword evidence="14" id="KW-1185">Reference proteome</keyword>
<dbReference type="PANTHER" id="PTHR42742">
    <property type="entry name" value="TRANSCRIPTIONAL REPRESSOR MPRA"/>
    <property type="match status" value="1"/>
</dbReference>
<evidence type="ECO:0000256" key="5">
    <source>
        <dbReference type="ARBA" id="ARBA00022741"/>
    </source>
</evidence>
<dbReference type="Proteomes" id="UP000298484">
    <property type="component" value="Unassembled WGS sequence"/>
</dbReference>
<gene>
    <name evidence="13" type="ORF">E4U82_12160</name>
</gene>
<dbReference type="EMBL" id="SRHY01000021">
    <property type="protein sequence ID" value="TFJ92483.1"/>
    <property type="molecule type" value="Genomic_DNA"/>
</dbReference>
<dbReference type="Gene3D" id="3.30.420.40">
    <property type="match status" value="2"/>
</dbReference>
<dbReference type="FunFam" id="3.30.420.40:FF:000153">
    <property type="entry name" value="Putative fructokinase"/>
    <property type="match status" value="1"/>
</dbReference>
<protein>
    <recommendedName>
        <fullName evidence="11">fructokinase</fullName>
        <ecNumber evidence="11">2.7.1.4</ecNumber>
    </recommendedName>
</protein>
<dbReference type="PROSITE" id="PS01125">
    <property type="entry name" value="ROK"/>
    <property type="match status" value="1"/>
</dbReference>
<dbReference type="RefSeq" id="WP_135110455.1">
    <property type="nucleotide sequence ID" value="NZ_SRHY01000021.1"/>
</dbReference>
<dbReference type="FunFam" id="3.30.420.40:FF:000136">
    <property type="entry name" value="Putative fructokinase"/>
    <property type="match status" value="1"/>
</dbReference>
<evidence type="ECO:0000256" key="3">
    <source>
        <dbReference type="ARBA" id="ARBA00022679"/>
    </source>
</evidence>
<dbReference type="InterPro" id="IPR049874">
    <property type="entry name" value="ROK_cs"/>
</dbReference>
<reference evidence="13 14" key="1">
    <citation type="submission" date="2019-03" db="EMBL/GenBank/DDBJ databases">
        <title>Genome sequence of Lentibacillus salicampi ATCC BAA-719.</title>
        <authorList>
            <person name="Maclea K.S."/>
            <person name="Simoes Junior M."/>
        </authorList>
    </citation>
    <scope>NUCLEOTIDE SEQUENCE [LARGE SCALE GENOMIC DNA]</scope>
    <source>
        <strain evidence="13 14">ATCC BAA-719</strain>
    </source>
</reference>
<comment type="similarity">
    <text evidence="2">Belongs to the ROK (NagC/XylR) family.</text>
</comment>
<name>A0A4Y9A9J9_9BACI</name>
<evidence type="ECO:0000256" key="4">
    <source>
        <dbReference type="ARBA" id="ARBA00022723"/>
    </source>
</evidence>
<dbReference type="AlphaFoldDB" id="A0A4Y9A9J9"/>
<organism evidence="13 14">
    <name type="scientific">Lentibacillus salicampi</name>
    <dbReference type="NCBI Taxonomy" id="175306"/>
    <lineage>
        <taxon>Bacteria</taxon>
        <taxon>Bacillati</taxon>
        <taxon>Bacillota</taxon>
        <taxon>Bacilli</taxon>
        <taxon>Bacillales</taxon>
        <taxon>Bacillaceae</taxon>
        <taxon>Lentibacillus</taxon>
    </lineage>
</organism>
<keyword evidence="9" id="KW-0460">Magnesium</keyword>
<keyword evidence="4" id="KW-0479">Metal-binding</keyword>
<accession>A0A4Y9A9J9</accession>
<evidence type="ECO:0000256" key="9">
    <source>
        <dbReference type="ARBA" id="ARBA00022842"/>
    </source>
</evidence>
<evidence type="ECO:0000256" key="10">
    <source>
        <dbReference type="ARBA" id="ARBA00023277"/>
    </source>
</evidence>
<dbReference type="InterPro" id="IPR043129">
    <property type="entry name" value="ATPase_NBD"/>
</dbReference>
<sequence>MLIGAIEAGGTKIICAVGDGSGEIRAKQSIPTREPEETLQEVKAFFSAYDLDALGVGSFGPVDLNRDSGTYGTILNTPKAAWKHFNLLGRLQADYEIPVYIDTDVNAACLAEYHHGAGIDVNSCLYITVGTGIGAGLVQNGQTFQGKSHPEMGHIMVPKHGTDPFTGVCPYHGNCLEGMASGPAIEERHGRKGHLLDDHPYVWELEAHYLAHAIVTYTLVLFPERIILGGGVMKQKLLLSLIREKVSRLLNGYVDVGEMDKFITAPALDDEQGVKGAIALAAGNV</sequence>
<dbReference type="SUPFAM" id="SSF53067">
    <property type="entry name" value="Actin-like ATPase domain"/>
    <property type="match status" value="1"/>
</dbReference>
<proteinExistence type="inferred from homology"/>
<evidence type="ECO:0000313" key="14">
    <source>
        <dbReference type="Proteomes" id="UP000298484"/>
    </source>
</evidence>
<dbReference type="InterPro" id="IPR000600">
    <property type="entry name" value="ROK"/>
</dbReference>
<dbReference type="OrthoDB" id="9783435at2"/>
<comment type="caution">
    <text evidence="13">The sequence shown here is derived from an EMBL/GenBank/DDBJ whole genome shotgun (WGS) entry which is preliminary data.</text>
</comment>
<keyword evidence="6" id="KW-0418">Kinase</keyword>
<keyword evidence="7" id="KW-0862">Zinc</keyword>
<keyword evidence="10" id="KW-0119">Carbohydrate metabolism</keyword>
<evidence type="ECO:0000256" key="7">
    <source>
        <dbReference type="ARBA" id="ARBA00022833"/>
    </source>
</evidence>
<dbReference type="InterPro" id="IPR051804">
    <property type="entry name" value="Carb_Metab_Reg_Kinase/Isom"/>
</dbReference>
<keyword evidence="5" id="KW-0547">Nucleotide-binding</keyword>
<dbReference type="GO" id="GO:0046872">
    <property type="term" value="F:metal ion binding"/>
    <property type="evidence" value="ECO:0007669"/>
    <property type="project" value="UniProtKB-KW"/>
</dbReference>
<evidence type="ECO:0000313" key="13">
    <source>
        <dbReference type="EMBL" id="TFJ92483.1"/>
    </source>
</evidence>
<evidence type="ECO:0000256" key="8">
    <source>
        <dbReference type="ARBA" id="ARBA00022840"/>
    </source>
</evidence>
<keyword evidence="8" id="KW-0067">ATP-binding</keyword>
<evidence type="ECO:0000256" key="11">
    <source>
        <dbReference type="ARBA" id="ARBA00038887"/>
    </source>
</evidence>
<evidence type="ECO:0000256" key="12">
    <source>
        <dbReference type="ARBA" id="ARBA00048451"/>
    </source>
</evidence>
<comment type="cofactor">
    <cofactor evidence="1">
        <name>Mg(2+)</name>
        <dbReference type="ChEBI" id="CHEBI:18420"/>
    </cofactor>
</comment>
<dbReference type="EC" id="2.7.1.4" evidence="11"/>
<dbReference type="CDD" id="cd24067">
    <property type="entry name" value="ASKHA_NBD_ROK_BsFRK-like"/>
    <property type="match status" value="1"/>
</dbReference>
<evidence type="ECO:0000256" key="6">
    <source>
        <dbReference type="ARBA" id="ARBA00022777"/>
    </source>
</evidence>
<evidence type="ECO:0000256" key="2">
    <source>
        <dbReference type="ARBA" id="ARBA00006479"/>
    </source>
</evidence>